<dbReference type="GO" id="GO:0034097">
    <property type="term" value="P:response to cytokine"/>
    <property type="evidence" value="ECO:0007669"/>
    <property type="project" value="TreeGrafter"/>
</dbReference>
<dbReference type="GO" id="GO:0007249">
    <property type="term" value="P:canonical NF-kappaB signal transduction"/>
    <property type="evidence" value="ECO:0007669"/>
    <property type="project" value="TreeGrafter"/>
</dbReference>
<sequence length="474" mass="53895">MSKRRTQSDQAGFLRKQCNVKILEQPEVNLAFSHRTSVPIVGVSSKQQKKTFPTIRVDGYIGTTMVVVSCVTKDEPYRPHPFNLVGGKSCHDGVCTLMIPADTMRVEFPNIRIQSVKKEDVRTSLSVREAIKVDPFSTGFNHKNDPNSINLNAVRLCFQVYLEGSISGDYCIPLQPKVSQPIYNKISDLFIVKLSECSYPVDADKELILLCKRVDKNDIKIRFFEEKRGKILWEAYANFCPSQVHYSTAISFKPPRYHNLAIEQSAKVFVQLVRPSNRDKSERLPFEFLPAITLRRQLKQNENSKISLLKSKMNMWFQDFAHDLLKTPSTNDESFIKRSEETVGFASMPSTSSELSLSPSTGSTFSDENSTSTRPVPMLTPACSLPLNYYYDIYGVSACFDLPIKPNVTSDLDDMTSDSPDEHHNAYDSHRSTESVNLTTDVLEMQDLHKQHIRIINLHTSRFNDYEEVDHLPS</sequence>
<dbReference type="PROSITE" id="PS50254">
    <property type="entry name" value="REL_2"/>
    <property type="match status" value="1"/>
</dbReference>
<dbReference type="Gene3D" id="2.60.40.340">
    <property type="entry name" value="Rel homology domain (RHD), DNA-binding domain"/>
    <property type="match status" value="1"/>
</dbReference>
<dbReference type="PANTHER" id="PTHR24169:SF25">
    <property type="entry name" value="DORSAL-RELATED IMMUNITY FACTOR DIF-RELATED"/>
    <property type="match status" value="1"/>
</dbReference>
<dbReference type="Pfam" id="PF16179">
    <property type="entry name" value="RHD_dimer"/>
    <property type="match status" value="1"/>
</dbReference>
<dbReference type="InterPro" id="IPR014756">
    <property type="entry name" value="Ig_E-set"/>
</dbReference>
<feature type="region of interest" description="Disordered" evidence="1">
    <location>
        <begin position="346"/>
        <end position="374"/>
    </location>
</feature>
<protein>
    <recommendedName>
        <fullName evidence="2">RHD domain-containing protein</fullName>
    </recommendedName>
</protein>
<dbReference type="GO" id="GO:0033554">
    <property type="term" value="P:cellular response to stress"/>
    <property type="evidence" value="ECO:0007669"/>
    <property type="project" value="TreeGrafter"/>
</dbReference>
<dbReference type="Proteomes" id="UP001431783">
    <property type="component" value="Unassembled WGS sequence"/>
</dbReference>
<dbReference type="GO" id="GO:0005634">
    <property type="term" value="C:nucleus"/>
    <property type="evidence" value="ECO:0007669"/>
    <property type="project" value="TreeGrafter"/>
</dbReference>
<dbReference type="SUPFAM" id="SSF81296">
    <property type="entry name" value="E set domains"/>
    <property type="match status" value="1"/>
</dbReference>
<dbReference type="GO" id="GO:0000981">
    <property type="term" value="F:DNA-binding transcription factor activity, RNA polymerase II-specific"/>
    <property type="evidence" value="ECO:0007669"/>
    <property type="project" value="TreeGrafter"/>
</dbReference>
<keyword evidence="4" id="KW-1185">Reference proteome</keyword>
<feature type="compositionally biased region" description="Basic and acidic residues" evidence="1">
    <location>
        <begin position="420"/>
        <end position="433"/>
    </location>
</feature>
<evidence type="ECO:0000313" key="4">
    <source>
        <dbReference type="Proteomes" id="UP001431783"/>
    </source>
</evidence>
<proteinExistence type="predicted"/>
<dbReference type="GO" id="GO:0045087">
    <property type="term" value="P:innate immune response"/>
    <property type="evidence" value="ECO:0007669"/>
    <property type="project" value="TreeGrafter"/>
</dbReference>
<evidence type="ECO:0000256" key="1">
    <source>
        <dbReference type="SAM" id="MobiDB-lite"/>
    </source>
</evidence>
<dbReference type="GO" id="GO:0038061">
    <property type="term" value="P:non-canonical NF-kappaB signal transduction"/>
    <property type="evidence" value="ECO:0007669"/>
    <property type="project" value="TreeGrafter"/>
</dbReference>
<dbReference type="InterPro" id="IPR032397">
    <property type="entry name" value="RHD_dimer"/>
</dbReference>
<organism evidence="3 4">
    <name type="scientific">Henosepilachna vigintioctopunctata</name>
    <dbReference type="NCBI Taxonomy" id="420089"/>
    <lineage>
        <taxon>Eukaryota</taxon>
        <taxon>Metazoa</taxon>
        <taxon>Ecdysozoa</taxon>
        <taxon>Arthropoda</taxon>
        <taxon>Hexapoda</taxon>
        <taxon>Insecta</taxon>
        <taxon>Pterygota</taxon>
        <taxon>Neoptera</taxon>
        <taxon>Endopterygota</taxon>
        <taxon>Coleoptera</taxon>
        <taxon>Polyphaga</taxon>
        <taxon>Cucujiformia</taxon>
        <taxon>Coccinelloidea</taxon>
        <taxon>Coccinellidae</taxon>
        <taxon>Epilachninae</taxon>
        <taxon>Epilachnini</taxon>
        <taxon>Henosepilachna</taxon>
    </lineage>
</organism>
<dbReference type="EMBL" id="JARQZJ010000091">
    <property type="protein sequence ID" value="KAK9883830.1"/>
    <property type="molecule type" value="Genomic_DNA"/>
</dbReference>
<dbReference type="GO" id="GO:0005737">
    <property type="term" value="C:cytoplasm"/>
    <property type="evidence" value="ECO:0007669"/>
    <property type="project" value="InterPro"/>
</dbReference>
<feature type="compositionally biased region" description="Polar residues" evidence="1">
    <location>
        <begin position="365"/>
        <end position="374"/>
    </location>
</feature>
<dbReference type="GO" id="GO:0000978">
    <property type="term" value="F:RNA polymerase II cis-regulatory region sequence-specific DNA binding"/>
    <property type="evidence" value="ECO:0007669"/>
    <property type="project" value="TreeGrafter"/>
</dbReference>
<dbReference type="InterPro" id="IPR000451">
    <property type="entry name" value="NFkB/Dor"/>
</dbReference>
<dbReference type="InterPro" id="IPR011539">
    <property type="entry name" value="RHD_DNA_bind_dom"/>
</dbReference>
<name>A0AAW1URY4_9CUCU</name>
<evidence type="ECO:0000259" key="2">
    <source>
        <dbReference type="PROSITE" id="PS50254"/>
    </source>
</evidence>
<dbReference type="AlphaFoldDB" id="A0AAW1URY4"/>
<dbReference type="PANTHER" id="PTHR24169">
    <property type="entry name" value="NUCLEAR FACTOR NF-KAPPA-B PROTEIN"/>
    <property type="match status" value="1"/>
</dbReference>
<evidence type="ECO:0000313" key="3">
    <source>
        <dbReference type="EMBL" id="KAK9883830.1"/>
    </source>
</evidence>
<feature type="compositionally biased region" description="Low complexity" evidence="1">
    <location>
        <begin position="347"/>
        <end position="364"/>
    </location>
</feature>
<comment type="caution">
    <text evidence="3">The sequence shown here is derived from an EMBL/GenBank/DDBJ whole genome shotgun (WGS) entry which is preliminary data.</text>
</comment>
<dbReference type="GO" id="GO:0045944">
    <property type="term" value="P:positive regulation of transcription by RNA polymerase II"/>
    <property type="evidence" value="ECO:0007669"/>
    <property type="project" value="TreeGrafter"/>
</dbReference>
<dbReference type="PRINTS" id="PR00057">
    <property type="entry name" value="NFKBTNSCPFCT"/>
</dbReference>
<dbReference type="InterPro" id="IPR037059">
    <property type="entry name" value="RHD_DNA_bind_dom_sf"/>
</dbReference>
<dbReference type="Gene3D" id="2.60.40.10">
    <property type="entry name" value="Immunoglobulins"/>
    <property type="match status" value="1"/>
</dbReference>
<dbReference type="InterPro" id="IPR008967">
    <property type="entry name" value="p53-like_TF_DNA-bd_sf"/>
</dbReference>
<feature type="domain" description="RHD" evidence="2">
    <location>
        <begin position="35"/>
        <end position="189"/>
    </location>
</feature>
<accession>A0AAW1URY4</accession>
<gene>
    <name evidence="3" type="ORF">WA026_002027</name>
</gene>
<feature type="region of interest" description="Disordered" evidence="1">
    <location>
        <begin position="411"/>
        <end position="434"/>
    </location>
</feature>
<dbReference type="SUPFAM" id="SSF49417">
    <property type="entry name" value="p53-like transcription factors"/>
    <property type="match status" value="1"/>
</dbReference>
<dbReference type="Pfam" id="PF00554">
    <property type="entry name" value="RHD_DNA_bind"/>
    <property type="match status" value="1"/>
</dbReference>
<dbReference type="InterPro" id="IPR013783">
    <property type="entry name" value="Ig-like_fold"/>
</dbReference>
<reference evidence="3 4" key="1">
    <citation type="submission" date="2023-03" db="EMBL/GenBank/DDBJ databases">
        <title>Genome insight into feeding habits of ladybird beetles.</title>
        <authorList>
            <person name="Li H.-S."/>
            <person name="Huang Y.-H."/>
            <person name="Pang H."/>
        </authorList>
    </citation>
    <scope>NUCLEOTIDE SEQUENCE [LARGE SCALE GENOMIC DNA]</scope>
    <source>
        <strain evidence="3">SYSU_2023b</strain>
        <tissue evidence="3">Whole body</tissue>
    </source>
</reference>